<dbReference type="GO" id="GO:0005840">
    <property type="term" value="C:ribosome"/>
    <property type="evidence" value="ECO:0007669"/>
    <property type="project" value="UniProtKB-KW"/>
</dbReference>
<dbReference type="GO" id="GO:0003729">
    <property type="term" value="F:mRNA binding"/>
    <property type="evidence" value="ECO:0007669"/>
    <property type="project" value="TreeGrafter"/>
</dbReference>
<feature type="domain" description="Large ribosomal subunit protein bL12 oligomerization" evidence="6">
    <location>
        <begin position="2"/>
        <end position="34"/>
    </location>
</feature>
<dbReference type="GO" id="GO:0006412">
    <property type="term" value="P:translation"/>
    <property type="evidence" value="ECO:0007669"/>
    <property type="project" value="InterPro"/>
</dbReference>
<dbReference type="Gene3D" id="1.20.5.710">
    <property type="entry name" value="Single helix bin"/>
    <property type="match status" value="1"/>
</dbReference>
<evidence type="ECO:0000256" key="4">
    <source>
        <dbReference type="ARBA" id="ARBA00035412"/>
    </source>
</evidence>
<dbReference type="Pfam" id="PF00542">
    <property type="entry name" value="Ribosomal_L12"/>
    <property type="match status" value="1"/>
</dbReference>
<gene>
    <name evidence="7" type="ORF">C9I73_180</name>
</gene>
<feature type="domain" description="Large ribosomal subunit protein bL12 C-terminal" evidence="5">
    <location>
        <begin position="59"/>
        <end position="125"/>
    </location>
</feature>
<sequence length="125" mass="13977">MKIKKIAKELVSLTVLQINELSKILHEKYGIDDISLTTNTQNPQTSAHQKTKEKVQTKFDLILKTPGQSKLAVIKLIRSLTGHGLKDSKELVDKVPSIIKSNLNKAEAELLIKEFYKIGALAELK</sequence>
<accession>A0A346E156</accession>
<dbReference type="AlphaFoldDB" id="A0A346E156"/>
<keyword evidence="2 7" id="KW-0689">Ribosomal protein</keyword>
<dbReference type="GO" id="GO:0005737">
    <property type="term" value="C:cytoplasm"/>
    <property type="evidence" value="ECO:0007669"/>
    <property type="project" value="UniProtKB-ARBA"/>
</dbReference>
<evidence type="ECO:0000256" key="1">
    <source>
        <dbReference type="ARBA" id="ARBA00007197"/>
    </source>
</evidence>
<evidence type="ECO:0000256" key="3">
    <source>
        <dbReference type="ARBA" id="ARBA00023274"/>
    </source>
</evidence>
<dbReference type="SUPFAM" id="SSF48300">
    <property type="entry name" value="Ribosomal protein L7/12, oligomerisation (N-terminal) domain"/>
    <property type="match status" value="1"/>
</dbReference>
<dbReference type="PANTHER" id="PTHR45987:SF4">
    <property type="entry name" value="LARGE RIBOSOMAL SUBUNIT PROTEIN BL12M"/>
    <property type="match status" value="1"/>
</dbReference>
<evidence type="ECO:0000256" key="2">
    <source>
        <dbReference type="ARBA" id="ARBA00022980"/>
    </source>
</evidence>
<name>A0A346E156_9FLAO</name>
<evidence type="ECO:0000313" key="8">
    <source>
        <dbReference type="Proteomes" id="UP000257017"/>
    </source>
</evidence>
<protein>
    <recommendedName>
        <fullName evidence="4">50S ribosomal protein L7/L12</fullName>
    </recommendedName>
</protein>
<dbReference type="Pfam" id="PF16320">
    <property type="entry name" value="Ribosomal_L12_N"/>
    <property type="match status" value="1"/>
</dbReference>
<dbReference type="Proteomes" id="UP000257017">
    <property type="component" value="Chromosome"/>
</dbReference>
<proteinExistence type="inferred from homology"/>
<comment type="similarity">
    <text evidence="1">Belongs to the bacterial ribosomal protein bL12 family.</text>
</comment>
<evidence type="ECO:0000313" key="7">
    <source>
        <dbReference type="EMBL" id="AXN02711.1"/>
    </source>
</evidence>
<dbReference type="GO" id="GO:1990904">
    <property type="term" value="C:ribonucleoprotein complex"/>
    <property type="evidence" value="ECO:0007669"/>
    <property type="project" value="UniProtKB-KW"/>
</dbReference>
<dbReference type="InterPro" id="IPR000206">
    <property type="entry name" value="Ribosomal_bL12"/>
</dbReference>
<keyword evidence="3" id="KW-0687">Ribonucleoprotein</keyword>
<dbReference type="GO" id="GO:0003735">
    <property type="term" value="F:structural constituent of ribosome"/>
    <property type="evidence" value="ECO:0007669"/>
    <property type="project" value="InterPro"/>
</dbReference>
<dbReference type="RefSeq" id="WP_158380414.1">
    <property type="nucleotide sequence ID" value="NZ_CP028359.1"/>
</dbReference>
<reference evidence="7 8" key="1">
    <citation type="submission" date="2018-03" db="EMBL/GenBank/DDBJ databases">
        <title>A parallel universe: an anciently diverged bacterial symbiosis in a Hawaiian planthopper (Hemiptera: Cixiidae) reveals rearranged nutritional responsibilities.</title>
        <authorList>
            <person name="Bennett G."/>
            <person name="Mao M."/>
        </authorList>
    </citation>
    <scope>NUCLEOTIDE SEQUENCE [LARGE SCALE GENOMIC DNA]</scope>
    <source>
        <strain evidence="7 8">OLIH</strain>
    </source>
</reference>
<dbReference type="Gene3D" id="3.30.1390.10">
    <property type="match status" value="1"/>
</dbReference>
<organism evidence="7 8">
    <name type="scientific">Candidatus Karelsulcia muelleri</name>
    <dbReference type="NCBI Taxonomy" id="336810"/>
    <lineage>
        <taxon>Bacteria</taxon>
        <taxon>Pseudomonadati</taxon>
        <taxon>Bacteroidota</taxon>
        <taxon>Flavobacteriia</taxon>
        <taxon>Flavobacteriales</taxon>
        <taxon>Candidatus Karelsulcia</taxon>
    </lineage>
</organism>
<dbReference type="PANTHER" id="PTHR45987">
    <property type="entry name" value="39S RIBOSOMAL PROTEIN L12"/>
    <property type="match status" value="1"/>
</dbReference>
<dbReference type="InterPro" id="IPR036235">
    <property type="entry name" value="Ribosomal_bL12_oligo_N_sf"/>
</dbReference>
<dbReference type="SUPFAM" id="SSF54736">
    <property type="entry name" value="ClpS-like"/>
    <property type="match status" value="1"/>
</dbReference>
<dbReference type="NCBIfam" id="TIGR00855">
    <property type="entry name" value="L12"/>
    <property type="match status" value="1"/>
</dbReference>
<evidence type="ECO:0000259" key="6">
    <source>
        <dbReference type="Pfam" id="PF16320"/>
    </source>
</evidence>
<evidence type="ECO:0000259" key="5">
    <source>
        <dbReference type="Pfam" id="PF00542"/>
    </source>
</evidence>
<dbReference type="InterPro" id="IPR014719">
    <property type="entry name" value="Ribosomal_bL12_C/ClpS-like"/>
</dbReference>
<dbReference type="EMBL" id="CP028359">
    <property type="protein sequence ID" value="AXN02711.1"/>
    <property type="molecule type" value="Genomic_DNA"/>
</dbReference>
<dbReference type="OrthoDB" id="9811748at2"/>
<dbReference type="InterPro" id="IPR013823">
    <property type="entry name" value="Ribosomal_bL12_C"/>
</dbReference>
<dbReference type="InterPro" id="IPR008932">
    <property type="entry name" value="Ribosomal_bL12_oligo"/>
</dbReference>
<dbReference type="CDD" id="cd00387">
    <property type="entry name" value="Ribosomal_L7_L12"/>
    <property type="match status" value="1"/>
</dbReference>